<dbReference type="EMBL" id="AFPZ01000020">
    <property type="protein sequence ID" value="EGQ27186.1"/>
    <property type="molecule type" value="Genomic_DNA"/>
</dbReference>
<organism evidence="1 2">
    <name type="scientific">Sporosarcina newyorkensis 2681</name>
    <dbReference type="NCBI Taxonomy" id="1027292"/>
    <lineage>
        <taxon>Bacteria</taxon>
        <taxon>Bacillati</taxon>
        <taxon>Bacillota</taxon>
        <taxon>Bacilli</taxon>
        <taxon>Bacillales</taxon>
        <taxon>Caryophanaceae</taxon>
        <taxon>Sporosarcina</taxon>
    </lineage>
</organism>
<dbReference type="Proteomes" id="UP000005316">
    <property type="component" value="Unassembled WGS sequence"/>
</dbReference>
<comment type="caution">
    <text evidence="1">The sequence shown here is derived from an EMBL/GenBank/DDBJ whole genome shotgun (WGS) entry which is preliminary data.</text>
</comment>
<accession>F9DPZ3</accession>
<dbReference type="AlphaFoldDB" id="F9DPZ3"/>
<name>F9DPZ3_9BACL</name>
<reference evidence="1 2" key="1">
    <citation type="submission" date="2011-04" db="EMBL/GenBank/DDBJ databases">
        <authorList>
            <person name="Muzny D."/>
            <person name="Qin X."/>
            <person name="Deng J."/>
            <person name="Jiang H."/>
            <person name="Liu Y."/>
            <person name="Qu J."/>
            <person name="Song X.-Z."/>
            <person name="Zhang L."/>
            <person name="Thornton R."/>
            <person name="Coyle M."/>
            <person name="Francisco L."/>
            <person name="Jackson L."/>
            <person name="Javaid M."/>
            <person name="Korchina V."/>
            <person name="Kovar C."/>
            <person name="Mata R."/>
            <person name="Mathew T."/>
            <person name="Ngo R."/>
            <person name="Nguyen L."/>
            <person name="Nguyen N."/>
            <person name="Okwuonu G."/>
            <person name="Ongeri F."/>
            <person name="Pham C."/>
            <person name="Simmons D."/>
            <person name="Wilczek-Boney K."/>
            <person name="Hale W."/>
            <person name="Jakkamsetti A."/>
            <person name="Pham P."/>
            <person name="Ruth R."/>
            <person name="San Lucas F."/>
            <person name="Warren J."/>
            <person name="Zhang J."/>
            <person name="Zhao Z."/>
            <person name="Zhou C."/>
            <person name="Zhu D."/>
            <person name="Lee S."/>
            <person name="Bess C."/>
            <person name="Blankenburg K."/>
            <person name="Forbes L."/>
            <person name="Fu Q."/>
            <person name="Gubbala S."/>
            <person name="Hirani K."/>
            <person name="Jayaseelan J.C."/>
            <person name="Lara F."/>
            <person name="Munidasa M."/>
            <person name="Palculict T."/>
            <person name="Patil S."/>
            <person name="Pu L.-L."/>
            <person name="Saada N."/>
            <person name="Tang L."/>
            <person name="Weissenberger G."/>
            <person name="Zhu Y."/>
            <person name="Hemphill L."/>
            <person name="Shang Y."/>
            <person name="Youmans B."/>
            <person name="Ayvaz T."/>
            <person name="Ross M."/>
            <person name="Santibanez J."/>
            <person name="Aqrawi P."/>
            <person name="Gross S."/>
            <person name="Joshi V."/>
            <person name="Fowler G."/>
            <person name="Nazareth L."/>
            <person name="Reid J."/>
            <person name="Worley K."/>
            <person name="Petrosino J."/>
            <person name="Highlander S."/>
            <person name="Gibbs R."/>
        </authorList>
    </citation>
    <scope>NUCLEOTIDE SEQUENCE [LARGE SCALE GENOMIC DNA]</scope>
    <source>
        <strain evidence="1 2">2681</strain>
    </source>
</reference>
<evidence type="ECO:0000313" key="1">
    <source>
        <dbReference type="EMBL" id="EGQ27186.1"/>
    </source>
</evidence>
<dbReference type="HOGENOM" id="CLU_2481749_0_0_9"/>
<evidence type="ECO:0000313" key="2">
    <source>
        <dbReference type="Proteomes" id="UP000005316"/>
    </source>
</evidence>
<protein>
    <submittedName>
        <fullName evidence="1">Uncharacterized protein</fullName>
    </submittedName>
</protein>
<sequence>MRQTGALPDWLIVVAIRKRRSESNGLTLFAVTVARLIMGSGKERRTVLCHRYATGGLPSAMSQLAKSASWLTATADPAVAASLVLLI</sequence>
<proteinExistence type="predicted"/>
<dbReference type="RefSeq" id="WP_009765740.1">
    <property type="nucleotide sequence ID" value="NZ_GL982997.1"/>
</dbReference>
<dbReference type="OrthoDB" id="2442249at2"/>
<gene>
    <name evidence="1" type="ORF">HMPREF9372_0873</name>
</gene>